<comment type="caution">
    <text evidence="3">The sequence shown here is derived from an EMBL/GenBank/DDBJ whole genome shotgun (WGS) entry which is preliminary data.</text>
</comment>
<feature type="region of interest" description="Disordered" evidence="1">
    <location>
        <begin position="2198"/>
        <end position="2221"/>
    </location>
</feature>
<feature type="region of interest" description="Disordered" evidence="1">
    <location>
        <begin position="2697"/>
        <end position="2735"/>
    </location>
</feature>
<sequence length="2802" mass="307088">MNEKIERRTRTTKAFPLSDGRTQVQVSQTPLHYREAAGHWQDIDTRIARTPARRGYDFGNERNTFESSFGTTTDTLVGFKQSEREVRLGISGAPRALAPRVEGSTISYPDAFPGAEVVYQVTPQALKEKLVLAKPPAQAPSYSFTMDLAGVEAQQQPDGSIAFHRAGGDRDGGPVFVMAKPFMLDGRDDAASPYGKSWSGKVTQTLRADGSRFTITVTADQEWLRAKERVYPVVIDPTIKIQPTVTEAQDTMLTSDEPDTNHDGSWRLSVGATNAGAARSLLKFDLAGIPAGTRLDAAQLQVYYDQDHTTGDNDVTVEAHRVTQPWTANTATWNSSAGAFAETGQNQDNVDDGEPGRTAANGEWRPVDTGDAEQAVGHSYRINRTGAPGDDYTWVPRLTEDGDYQVEAHYVAAADRATDAPYTVSYQGGQQTVPVDQTAASPGGWKTLGTWPFKAGTSHKVVLGGVRGKEVVADAVRLTKPGTQVKQAGKANVWHSFSVRSTVQDWLDGTQPNHGFLLKAADETRGKGGPRYEAAEYAYNGATDQTPRLMLTYGRPGPSLETPTTIRATGANLSWGAYPGDDLVEYQVHRSVFQRFTPTAATLVAPVRPGSTSYADTTAQPTRADDPQPFGNAFYYVVAAKTRDGLLIPSATQLVRLPKAGQVVKVVQGNAADTTLSSKQPDQPHDRLTGEPWLSVGNNSGTFGATRSVLKFPDLSGIPVGARVQNAELSLWGFTYVGGTPVGTGTYELHGLTRDFDQGSATWNRAGDRTAWAAPGGDFDPAVAGSTTAITNDPALRVFGATGLAQRWINDPVSNHGALVKLADEANPQERTLFLSNEAAEPRLRPKLTVVYTEQTAENTYYAPTTPDRMIPGDEYTVPVTLTNTTGQTWTAGDHVLSYHWELPDGTDVTGPGNRLETTLPKDLPPDGVVTVDAKVRTATPFDLGNKREAFVLKWDLRDRAAGKWLSETTKIPPLAQNITIDDPKSDQLGLEKFYSYTGGSTGADSTLMVNQFAGNAVWSYNALSNPSRGLATFLRMTYNAQDTSNSYIGSGWSLSASTLARLGTPLQFYGWGGPGYPAKIVLTDGDGTSHQFTLNKHDSPDPRSWDYDKPAGVHLYLQRTGSTDPQRTWVMTRPDRTQLVFDSDGYQSTTVDKNGNELQFTYERSCVNNHNTGVLKYITDATGRRTLNLEYFQTGDPDYDYFTGDRKLHGTNLANGKIANQLKTITDITGRRLEFVYSDRGLLQEITDGAGSDQHKTFTFFYNNALLNRNAKLISVTDPRGNSTGLSYYDDPARKWKTRTLTNRAGKDTGFDYRYPDPEHSSAVDSIVTDANGRTSGTFIDGYGRPTKLTNAKNQTTELTWDADNNVRRLAEDGGKAVTTWEYDPTTGFPQSITDAEATANRTPPTKLNYRTGLGGHVADLTEKITPEGRKWLFTYDDRGNLVAVTDPKGSGNPTAGHYTTLSSYDTFGQLLTVTDANGNATAFGDYDPIGSPRRITDAYGRDTLTKFDAAGNVVSTMDARKKVSEYTYDVFSRPLSSKVPKDADKGDYLFTPGAQYDPNDNVIKTTAANGAVTTAAYQPTDEIVSVGTPKDDPGDPDRITTYEYDNVGNLLRQTDPKGTLTPDPNDFTTTREYDPLNRVVATVDAEGNRATYEYDNVGNLTVVVDPRKTATHDPKAYTSKYAYDLNHRVKTVTDAAGSTTGKKYDRDGNAVETTDAEQNTTVLKLDARAMVEEQWVPRTKDAQGNPVYRKTRFEYDEVGNKTKVISPRGTEIPGNAENFAAVTVYDKLNRVVEQQTPFDRNDERVKTPDKTIYTYDEVGRLTEVSAPPSNGQAVRNVTRTSYFDTGWLRSSTDPWNITTTYDYDALGKQTARTLTAAGGSMSRTMAWSFYPDGKLKSRSDDGVPVGRDVRVVDNTDPAAVVTGDWGTGGADTSPDYEGFDYRHHNPGSGTDTVAWNLDAPRTGTYEILVRYPKGATATNATYTIDHDGGSTTKMLDQTQQPGQWVSLGSYSLTEGQARKVTLSDKANGIVVADAVKIVRDGGGETGPAQQKTFGYRYDPNNNLVDITDSSPNTKIDDYTITYTGLNQIKQVQEKLKGAVAKTTAYSYDPNGNPKTRDHDDQHSVYEYDIRDLLEKVTNTDTGGTPQVATYTYTPRAQKLLETKANGNLLQSEYLPDGALRHEVEKKPDTTIVSEHTRDYDANGNPARDTQHTMNADNHGAYLDNTRTFAYDPRDRLRAVTKTDSTGATLGVEKYAHDANNNVIEQTVDGKTTKYTYDRNRLVTSAIDKNTSTHTYDPFGRLDNVTAGRKLLEKYRYDGFDRIAEYQKLKEGSTTEHVTTTYAYDPLDRTLAKTEAGKTTDFAYLGLSNNILNEKLAGKLDKSYQYSPNGQRLSQTKQNTDGGKETTQYGYNPHTDVESLTTDKGDTKATYGYTAYGSDDKQSFTGIDKPKPQDPAAQAYNLYRYNGKRYDPATGNYDMGFRHYSPGRNTFLTRDSYNGALSDLGLSTDPFTGSRYAFTGGNPVSRVEFDGHKPCGSAEDCQQYDKHLNDTGQYYSPSGGEKPKTDAMKRNDAEQQQGRRNRWVADHSSQSNDPYRVGNELYDAQTPHLGGMYWDPAKKNTCFGLRACNKAWLYLLETHDVQGAKRIGALYCVDNLDECAADAKRFDITSDLTSGALTLFAGLGMRSSSAAGMVGEATAARSSSKPSVASEPAPNARLGDLRKLRSDNPLEPPKQAVIDSLTDEQLLNSVRNPLDGGYLAVTTGRDVIMNGNHRVTELLRRAGSPEHPTITDDLRIFVANW</sequence>
<dbReference type="InterPro" id="IPR022385">
    <property type="entry name" value="Rhs_assc_core"/>
</dbReference>
<dbReference type="PANTHER" id="PTHR32305">
    <property type="match status" value="1"/>
</dbReference>
<dbReference type="InterPro" id="IPR006530">
    <property type="entry name" value="YD"/>
</dbReference>
<dbReference type="NCBIfam" id="TIGR03696">
    <property type="entry name" value="Rhs_assc_core"/>
    <property type="match status" value="1"/>
</dbReference>
<accession>A0ABW5GBF1</accession>
<gene>
    <name evidence="3" type="ORF">ACFSYJ_09445</name>
</gene>
<dbReference type="RefSeq" id="WP_345387269.1">
    <property type="nucleotide sequence ID" value="NZ_BAABHG010000002.1"/>
</dbReference>
<dbReference type="EMBL" id="JBHUKU010000004">
    <property type="protein sequence ID" value="MFD2458826.1"/>
    <property type="molecule type" value="Genomic_DNA"/>
</dbReference>
<feature type="compositionally biased region" description="Polar residues" evidence="1">
    <location>
        <begin position="2387"/>
        <end position="2411"/>
    </location>
</feature>
<proteinExistence type="predicted"/>
<dbReference type="NCBIfam" id="NF033679">
    <property type="entry name" value="DNRLRE_dom"/>
    <property type="match status" value="2"/>
</dbReference>
<feature type="domain" description="Golvesin/Xly CBD-like" evidence="2">
    <location>
        <begin position="1913"/>
        <end position="2041"/>
    </location>
</feature>
<feature type="region of interest" description="Disordered" evidence="1">
    <location>
        <begin position="2387"/>
        <end position="2424"/>
    </location>
</feature>
<feature type="compositionally biased region" description="Basic and acidic residues" evidence="1">
    <location>
        <begin position="2562"/>
        <end position="2574"/>
    </location>
</feature>
<dbReference type="InterPro" id="IPR050708">
    <property type="entry name" value="T6SS_VgrG/RHS"/>
</dbReference>
<reference evidence="4" key="1">
    <citation type="journal article" date="2019" name="Int. J. Syst. Evol. Microbiol.">
        <title>The Global Catalogue of Microorganisms (GCM) 10K type strain sequencing project: providing services to taxonomists for standard genome sequencing and annotation.</title>
        <authorList>
            <consortium name="The Broad Institute Genomics Platform"/>
            <consortium name="The Broad Institute Genome Sequencing Center for Infectious Disease"/>
            <person name="Wu L."/>
            <person name="Ma J."/>
        </authorList>
    </citation>
    <scope>NUCLEOTIDE SEQUENCE [LARGE SCALE GENOMIC DNA]</scope>
    <source>
        <strain evidence="4">CGMCC 4.7643</strain>
    </source>
</reference>
<name>A0ABW5GBF1_9PSEU</name>
<dbReference type="InterPro" id="IPR033803">
    <property type="entry name" value="CBD-like_Golvesin-Xly"/>
</dbReference>
<protein>
    <submittedName>
        <fullName evidence="3">DNRLRE domain-containing protein</fullName>
    </submittedName>
</protein>
<dbReference type="Pfam" id="PF05593">
    <property type="entry name" value="RHS_repeat"/>
    <property type="match status" value="3"/>
</dbReference>
<feature type="compositionally biased region" description="Basic and acidic residues" evidence="1">
    <location>
        <begin position="2720"/>
        <end position="2729"/>
    </location>
</feature>
<dbReference type="Gene3D" id="2.180.10.10">
    <property type="entry name" value="RHS repeat-associated core"/>
    <property type="match status" value="5"/>
</dbReference>
<feature type="region of interest" description="Disordered" evidence="1">
    <location>
        <begin position="344"/>
        <end position="369"/>
    </location>
</feature>
<feature type="region of interest" description="Disordered" evidence="1">
    <location>
        <begin position="2549"/>
        <end position="2598"/>
    </location>
</feature>
<dbReference type="Gene3D" id="2.60.120.260">
    <property type="entry name" value="Galactose-binding domain-like"/>
    <property type="match status" value="1"/>
</dbReference>
<dbReference type="PANTHER" id="PTHR32305:SF15">
    <property type="entry name" value="PROTEIN RHSA-RELATED"/>
    <property type="match status" value="1"/>
</dbReference>
<evidence type="ECO:0000256" key="1">
    <source>
        <dbReference type="SAM" id="MobiDB-lite"/>
    </source>
</evidence>
<feature type="domain" description="Golvesin/Xly CBD-like" evidence="2">
    <location>
        <begin position="350"/>
        <end position="480"/>
    </location>
</feature>
<dbReference type="Pfam" id="PF25275">
    <property type="entry name" value="Golvesin_C"/>
    <property type="match status" value="2"/>
</dbReference>
<evidence type="ECO:0000313" key="4">
    <source>
        <dbReference type="Proteomes" id="UP001597419"/>
    </source>
</evidence>
<keyword evidence="4" id="KW-1185">Reference proteome</keyword>
<dbReference type="Proteomes" id="UP001597419">
    <property type="component" value="Unassembled WGS sequence"/>
</dbReference>
<feature type="region of interest" description="Disordered" evidence="1">
    <location>
        <begin position="1612"/>
        <end position="1633"/>
    </location>
</feature>
<dbReference type="InterPro" id="IPR031325">
    <property type="entry name" value="RHS_repeat"/>
</dbReference>
<evidence type="ECO:0000259" key="2">
    <source>
        <dbReference type="Pfam" id="PF25275"/>
    </source>
</evidence>
<evidence type="ECO:0000313" key="3">
    <source>
        <dbReference type="EMBL" id="MFD2458826.1"/>
    </source>
</evidence>
<organism evidence="3 4">
    <name type="scientific">Amycolatopsis samaneae</name>
    <dbReference type="NCBI Taxonomy" id="664691"/>
    <lineage>
        <taxon>Bacteria</taxon>
        <taxon>Bacillati</taxon>
        <taxon>Actinomycetota</taxon>
        <taxon>Actinomycetes</taxon>
        <taxon>Pseudonocardiales</taxon>
        <taxon>Pseudonocardiaceae</taxon>
        <taxon>Amycolatopsis</taxon>
    </lineage>
</organism>
<dbReference type="NCBIfam" id="TIGR01643">
    <property type="entry name" value="YD_repeat_2x"/>
    <property type="match status" value="3"/>
</dbReference>